<dbReference type="PROSITE" id="PS50056">
    <property type="entry name" value="TYR_PHOSPHATASE_2"/>
    <property type="match status" value="1"/>
</dbReference>
<evidence type="ECO:0000256" key="1">
    <source>
        <dbReference type="ARBA" id="ARBA00009580"/>
    </source>
</evidence>
<name>A0ABV9I4N9_9FLAO</name>
<dbReference type="Pfam" id="PF13350">
    <property type="entry name" value="Y_phosphatase3"/>
    <property type="match status" value="1"/>
</dbReference>
<protein>
    <submittedName>
        <fullName evidence="3">Tyrosine-protein phosphatase</fullName>
    </submittedName>
</protein>
<accession>A0ABV9I4N9</accession>
<dbReference type="PANTHER" id="PTHR31126">
    <property type="entry name" value="TYROSINE-PROTEIN PHOSPHATASE"/>
    <property type="match status" value="1"/>
</dbReference>
<gene>
    <name evidence="3" type="ORF">ACFO3O_21055</name>
</gene>
<keyword evidence="4" id="KW-1185">Reference proteome</keyword>
<dbReference type="PANTHER" id="PTHR31126:SF10">
    <property type="entry name" value="PROTEIN PHOSPHATASE, PUTATIVE (AFU_ORTHOLOGUE AFUA_6G06650)-RELATED"/>
    <property type="match status" value="1"/>
</dbReference>
<dbReference type="EMBL" id="JBHSFV010000019">
    <property type="protein sequence ID" value="MFC4636409.1"/>
    <property type="molecule type" value="Genomic_DNA"/>
</dbReference>
<comment type="similarity">
    <text evidence="1">Belongs to the protein-tyrosine phosphatase family.</text>
</comment>
<evidence type="ECO:0000313" key="4">
    <source>
        <dbReference type="Proteomes" id="UP001596043"/>
    </source>
</evidence>
<dbReference type="SUPFAM" id="SSF52799">
    <property type="entry name" value="(Phosphotyrosine protein) phosphatases II"/>
    <property type="match status" value="1"/>
</dbReference>
<dbReference type="InterPro" id="IPR016130">
    <property type="entry name" value="Tyr_Pase_AS"/>
</dbReference>
<dbReference type="InterPro" id="IPR029021">
    <property type="entry name" value="Prot-tyrosine_phosphatase-like"/>
</dbReference>
<proteinExistence type="inferred from homology"/>
<evidence type="ECO:0000259" key="2">
    <source>
        <dbReference type="PROSITE" id="PS50056"/>
    </source>
</evidence>
<evidence type="ECO:0000313" key="3">
    <source>
        <dbReference type="EMBL" id="MFC4636409.1"/>
    </source>
</evidence>
<feature type="domain" description="Tyrosine specific protein phosphatases" evidence="2">
    <location>
        <begin position="90"/>
        <end position="134"/>
    </location>
</feature>
<dbReference type="Proteomes" id="UP001596043">
    <property type="component" value="Unassembled WGS sequence"/>
</dbReference>
<dbReference type="PROSITE" id="PS00383">
    <property type="entry name" value="TYR_PHOSPHATASE_1"/>
    <property type="match status" value="1"/>
</dbReference>
<organism evidence="3 4">
    <name type="scientific">Dokdonia ponticola</name>
    <dbReference type="NCBI Taxonomy" id="2041041"/>
    <lineage>
        <taxon>Bacteria</taxon>
        <taxon>Pseudomonadati</taxon>
        <taxon>Bacteroidota</taxon>
        <taxon>Flavobacteriia</taxon>
        <taxon>Flavobacteriales</taxon>
        <taxon>Flavobacteriaceae</taxon>
        <taxon>Dokdonia</taxon>
    </lineage>
</organism>
<comment type="caution">
    <text evidence="3">The sequence shown here is derived from an EMBL/GenBank/DDBJ whole genome shotgun (WGS) entry which is preliminary data.</text>
</comment>
<dbReference type="RefSeq" id="WP_379982571.1">
    <property type="nucleotide sequence ID" value="NZ_JBHSFV010000019.1"/>
</dbReference>
<dbReference type="Gene3D" id="3.90.190.10">
    <property type="entry name" value="Protein tyrosine phosphatase superfamily"/>
    <property type="match status" value="1"/>
</dbReference>
<sequence>MGLDYTKGCVNFRDVGAFVNLISEKTVLPEGRIYRGGSIDYLKDHKEIEYAKSIVNLRNGGDPDDFDSAYFHFPMSNKIEKYDAKQKEVRIWLNAIIRLFENPKLSYPVLIHCLSGKDRTGIVVAAVLLILGVDKSVICKEYMLSDGDVNEALITMSMKGMEPLENYFNRVDLVKIKENILKRD</sequence>
<reference evidence="4" key="1">
    <citation type="journal article" date="2019" name="Int. J. Syst. Evol. Microbiol.">
        <title>The Global Catalogue of Microorganisms (GCM) 10K type strain sequencing project: providing services to taxonomists for standard genome sequencing and annotation.</title>
        <authorList>
            <consortium name="The Broad Institute Genomics Platform"/>
            <consortium name="The Broad Institute Genome Sequencing Center for Infectious Disease"/>
            <person name="Wu L."/>
            <person name="Ma J."/>
        </authorList>
    </citation>
    <scope>NUCLEOTIDE SEQUENCE [LARGE SCALE GENOMIC DNA]</scope>
    <source>
        <strain evidence="4">YJ-61-S</strain>
    </source>
</reference>
<dbReference type="InterPro" id="IPR026893">
    <property type="entry name" value="Tyr/Ser_Pase_IphP-type"/>
</dbReference>
<dbReference type="InterPro" id="IPR000387">
    <property type="entry name" value="Tyr_Pase_dom"/>
</dbReference>